<dbReference type="PANTHER" id="PTHR42905:SF3">
    <property type="entry name" value="OXALOACETATE DECARBOXYLASE"/>
    <property type="match status" value="1"/>
</dbReference>
<name>A0AAU8AMF4_9RHOB</name>
<dbReference type="AlphaFoldDB" id="A0AAU8AMF4"/>
<dbReference type="Gene3D" id="3.20.20.60">
    <property type="entry name" value="Phosphoenolpyruvate-binding domains"/>
    <property type="match status" value="1"/>
</dbReference>
<dbReference type="PANTHER" id="PTHR42905">
    <property type="entry name" value="PHOSPHOENOLPYRUVATE CARBOXYLASE"/>
    <property type="match status" value="1"/>
</dbReference>
<dbReference type="Pfam" id="PF13714">
    <property type="entry name" value="PEP_mutase"/>
    <property type="match status" value="1"/>
</dbReference>
<dbReference type="CDD" id="cd00377">
    <property type="entry name" value="ICL_PEPM"/>
    <property type="match status" value="1"/>
</dbReference>
<reference evidence="1" key="1">
    <citation type="submission" date="2023-02" db="EMBL/GenBank/DDBJ databases">
        <title>Description and genomic characterization of Salipiger bruguierae sp. nov., isolated from the sediment of mangrove plant Bruguiera sexangula.</title>
        <authorList>
            <person name="Long M."/>
        </authorList>
    </citation>
    <scope>NUCLEOTIDE SEQUENCE</scope>
    <source>
        <strain evidence="1">H15</strain>
    </source>
</reference>
<dbReference type="InterPro" id="IPR040442">
    <property type="entry name" value="Pyrv_kinase-like_dom_sf"/>
</dbReference>
<organism evidence="1">
    <name type="scientific">Alloyangia sp. H15</name>
    <dbReference type="NCBI Taxonomy" id="3029062"/>
    <lineage>
        <taxon>Bacteria</taxon>
        <taxon>Pseudomonadati</taxon>
        <taxon>Pseudomonadota</taxon>
        <taxon>Alphaproteobacteria</taxon>
        <taxon>Rhodobacterales</taxon>
        <taxon>Roseobacteraceae</taxon>
        <taxon>Alloyangia</taxon>
    </lineage>
</organism>
<sequence length="287" mass="29375">MNDTINVAEARARLRAILAGGDCVRPASVYDALTARAAARLGFRLGMLGGSVAALAVLGAPDHALLSLDEFAGLCRRICRVGALPLIVDADHGFGPALHAMRTVEELEAAGVAGMTLEDTCLPRPFGAAGGSLVSLPEATAKIAAALAARRDPSFVIIARTDARLQDEDSLIARARAFGKAGADALFVTGARDPRLLASARAAARLPLVIPEPKGALAGADLAALGVRICLTPHRTLPAAVSAAWDSLAATPGAAAAGKPEDLMSELSEAARYEALISRYLTEGSAT</sequence>
<proteinExistence type="predicted"/>
<accession>A0AAU8AMF4</accession>
<dbReference type="SUPFAM" id="SSF51621">
    <property type="entry name" value="Phosphoenolpyruvate/pyruvate domain"/>
    <property type="match status" value="1"/>
</dbReference>
<gene>
    <name evidence="1" type="ORF">PVT71_15910</name>
</gene>
<dbReference type="InterPro" id="IPR039556">
    <property type="entry name" value="ICL/PEPM"/>
</dbReference>
<dbReference type="GO" id="GO:0046421">
    <property type="term" value="F:methylisocitrate lyase activity"/>
    <property type="evidence" value="ECO:0007669"/>
    <property type="project" value="TreeGrafter"/>
</dbReference>
<dbReference type="GO" id="GO:0019629">
    <property type="term" value="P:propionate catabolic process, 2-methylcitrate cycle"/>
    <property type="evidence" value="ECO:0007669"/>
    <property type="project" value="TreeGrafter"/>
</dbReference>
<evidence type="ECO:0000313" key="1">
    <source>
        <dbReference type="EMBL" id="XCC96178.1"/>
    </source>
</evidence>
<dbReference type="RefSeq" id="WP_353475044.1">
    <property type="nucleotide sequence ID" value="NZ_CP123385.1"/>
</dbReference>
<dbReference type="InterPro" id="IPR015813">
    <property type="entry name" value="Pyrv/PenolPyrv_kinase-like_dom"/>
</dbReference>
<dbReference type="EMBL" id="CP123385">
    <property type="protein sequence ID" value="XCC96178.1"/>
    <property type="molecule type" value="Genomic_DNA"/>
</dbReference>
<protein>
    <submittedName>
        <fullName evidence="1">Isocitrate lyase/phosphoenolpyruvate mutase family protein</fullName>
    </submittedName>
</protein>
<keyword evidence="1" id="KW-0456">Lyase</keyword>